<feature type="compositionally biased region" description="Basic and acidic residues" evidence="1">
    <location>
        <begin position="12"/>
        <end position="21"/>
    </location>
</feature>
<sequence length="92" mass="10680">MNQSDIGLPRIFGEKADEEKSPGLPTEGSNQDVALANLASMLENMWLLFARDLVRGNRWSQPSEKPEEPIKEPPEHQPWWKEVCRLMRHEKK</sequence>
<feature type="region of interest" description="Disordered" evidence="1">
    <location>
        <begin position="1"/>
        <end position="29"/>
    </location>
</feature>
<dbReference type="AlphaFoldDB" id="A0A9W9QA47"/>
<proteinExistence type="predicted"/>
<accession>A0A9W9QA47</accession>
<reference evidence="2" key="2">
    <citation type="journal article" date="2023" name="IMA Fungus">
        <title>Comparative genomic study of the Penicillium genus elucidates a diverse pangenome and 15 lateral gene transfer events.</title>
        <authorList>
            <person name="Petersen C."/>
            <person name="Sorensen T."/>
            <person name="Nielsen M.R."/>
            <person name="Sondergaard T.E."/>
            <person name="Sorensen J.L."/>
            <person name="Fitzpatrick D.A."/>
            <person name="Frisvad J.C."/>
            <person name="Nielsen K.L."/>
        </authorList>
    </citation>
    <scope>NUCLEOTIDE SEQUENCE</scope>
    <source>
        <strain evidence="2">IBT 35673</strain>
    </source>
</reference>
<dbReference type="Proteomes" id="UP001147695">
    <property type="component" value="Unassembled WGS sequence"/>
</dbReference>
<gene>
    <name evidence="2" type="ORF">N7452_010387</name>
</gene>
<evidence type="ECO:0000313" key="2">
    <source>
        <dbReference type="EMBL" id="KAJ5329997.1"/>
    </source>
</evidence>
<protein>
    <submittedName>
        <fullName evidence="2">Uncharacterized protein</fullName>
    </submittedName>
</protein>
<reference evidence="2" key="1">
    <citation type="submission" date="2022-12" db="EMBL/GenBank/DDBJ databases">
        <authorList>
            <person name="Petersen C."/>
        </authorList>
    </citation>
    <scope>NUCLEOTIDE SEQUENCE</scope>
    <source>
        <strain evidence="2">IBT 35673</strain>
    </source>
</reference>
<comment type="caution">
    <text evidence="2">The sequence shown here is derived from an EMBL/GenBank/DDBJ whole genome shotgun (WGS) entry which is preliminary data.</text>
</comment>
<dbReference type="EMBL" id="JAPZBQ010000005">
    <property type="protein sequence ID" value="KAJ5329997.1"/>
    <property type="molecule type" value="Genomic_DNA"/>
</dbReference>
<evidence type="ECO:0000313" key="3">
    <source>
        <dbReference type="Proteomes" id="UP001147695"/>
    </source>
</evidence>
<organism evidence="2 3">
    <name type="scientific">Penicillium brevicompactum</name>
    <dbReference type="NCBI Taxonomy" id="5074"/>
    <lineage>
        <taxon>Eukaryota</taxon>
        <taxon>Fungi</taxon>
        <taxon>Dikarya</taxon>
        <taxon>Ascomycota</taxon>
        <taxon>Pezizomycotina</taxon>
        <taxon>Eurotiomycetes</taxon>
        <taxon>Eurotiomycetidae</taxon>
        <taxon>Eurotiales</taxon>
        <taxon>Aspergillaceae</taxon>
        <taxon>Penicillium</taxon>
    </lineage>
</organism>
<name>A0A9W9QA47_PENBR</name>
<evidence type="ECO:0000256" key="1">
    <source>
        <dbReference type="SAM" id="MobiDB-lite"/>
    </source>
</evidence>